<dbReference type="SUPFAM" id="SSF47616">
    <property type="entry name" value="GST C-terminal domain-like"/>
    <property type="match status" value="1"/>
</dbReference>
<dbReference type="GO" id="GO:0004364">
    <property type="term" value="F:glutathione transferase activity"/>
    <property type="evidence" value="ECO:0007669"/>
    <property type="project" value="UniProtKB-EC"/>
</dbReference>
<dbReference type="PROSITE" id="PS50404">
    <property type="entry name" value="GST_NTER"/>
    <property type="match status" value="1"/>
</dbReference>
<organism evidence="3 4">
    <name type="scientific">Pseudomonas veronii 1YdBTEX2</name>
    <dbReference type="NCBI Taxonomy" id="1295141"/>
    <lineage>
        <taxon>Bacteria</taxon>
        <taxon>Pseudomonadati</taxon>
        <taxon>Pseudomonadota</taxon>
        <taxon>Gammaproteobacteria</taxon>
        <taxon>Pseudomonadales</taxon>
        <taxon>Pseudomonadaceae</taxon>
        <taxon>Pseudomonas</taxon>
    </lineage>
</organism>
<dbReference type="AlphaFoldDB" id="A0A1D3K6B0"/>
<dbReference type="PANTHER" id="PTHR44051">
    <property type="entry name" value="GLUTATHIONE S-TRANSFERASE-RELATED"/>
    <property type="match status" value="1"/>
</dbReference>
<feature type="domain" description="GST C-terminal" evidence="2">
    <location>
        <begin position="88"/>
        <end position="214"/>
    </location>
</feature>
<dbReference type="EMBL" id="LT599583">
    <property type="protein sequence ID" value="SBW83741.1"/>
    <property type="molecule type" value="Genomic_DNA"/>
</dbReference>
<keyword evidence="3" id="KW-0808">Transferase</keyword>
<dbReference type="InterPro" id="IPR004045">
    <property type="entry name" value="Glutathione_S-Trfase_N"/>
</dbReference>
<dbReference type="InterPro" id="IPR034345">
    <property type="entry name" value="Gtt2-like_N"/>
</dbReference>
<dbReference type="InterPro" id="IPR004046">
    <property type="entry name" value="GST_C"/>
</dbReference>
<dbReference type="Pfam" id="PF13409">
    <property type="entry name" value="GST_N_2"/>
    <property type="match status" value="1"/>
</dbReference>
<dbReference type="SFLD" id="SFLDG00358">
    <property type="entry name" value="Main_(cytGST)"/>
    <property type="match status" value="1"/>
</dbReference>
<evidence type="ECO:0000313" key="4">
    <source>
        <dbReference type="Proteomes" id="UP000245431"/>
    </source>
</evidence>
<dbReference type="InterPro" id="IPR036282">
    <property type="entry name" value="Glutathione-S-Trfase_C_sf"/>
</dbReference>
<evidence type="ECO:0000259" key="1">
    <source>
        <dbReference type="PROSITE" id="PS50404"/>
    </source>
</evidence>
<dbReference type="Proteomes" id="UP000245431">
    <property type="component" value="Chromosome PVE_r1"/>
</dbReference>
<dbReference type="SFLD" id="SFLDS00019">
    <property type="entry name" value="Glutathione_Transferase_(cytos"/>
    <property type="match status" value="1"/>
</dbReference>
<dbReference type="PANTHER" id="PTHR44051:SF8">
    <property type="entry name" value="GLUTATHIONE S-TRANSFERASE GSTA"/>
    <property type="match status" value="1"/>
</dbReference>
<dbReference type="EC" id="2.5.1.18" evidence="3"/>
<dbReference type="Gene3D" id="1.20.1050.10">
    <property type="match status" value="1"/>
</dbReference>
<evidence type="ECO:0000313" key="3">
    <source>
        <dbReference type="EMBL" id="SBW83741.1"/>
    </source>
</evidence>
<feature type="domain" description="GST N-terminal" evidence="1">
    <location>
        <begin position="1"/>
        <end position="83"/>
    </location>
</feature>
<reference evidence="4" key="1">
    <citation type="submission" date="2016-07" db="EMBL/GenBank/DDBJ databases">
        <authorList>
            <person name="Florea S."/>
            <person name="Webb J.S."/>
            <person name="Jaromczyk J."/>
            <person name="Schardl C.L."/>
        </authorList>
    </citation>
    <scope>NUCLEOTIDE SEQUENCE [LARGE SCALE GENOMIC DNA]</scope>
    <source>
        <strain evidence="4">1YdBTEX2</strain>
    </source>
</reference>
<dbReference type="InterPro" id="IPR034346">
    <property type="entry name" value="Gtt2-like_C"/>
</dbReference>
<name>A0A1D3K6B0_PSEVE</name>
<protein>
    <submittedName>
        <fullName evidence="3">Glutathione S-transferase 2</fullName>
        <ecNumber evidence="3">2.5.1.18</ecNumber>
    </submittedName>
</protein>
<dbReference type="SUPFAM" id="SSF52833">
    <property type="entry name" value="Thioredoxin-like"/>
    <property type="match status" value="1"/>
</dbReference>
<proteinExistence type="predicted"/>
<dbReference type="CDD" id="cd03051">
    <property type="entry name" value="GST_N_GTT2_like"/>
    <property type="match status" value="1"/>
</dbReference>
<dbReference type="PROSITE" id="PS50405">
    <property type="entry name" value="GST_CTER"/>
    <property type="match status" value="1"/>
</dbReference>
<dbReference type="InterPro" id="IPR010987">
    <property type="entry name" value="Glutathione-S-Trfase_C-like"/>
</dbReference>
<evidence type="ECO:0000259" key="2">
    <source>
        <dbReference type="PROSITE" id="PS50405"/>
    </source>
</evidence>
<dbReference type="RefSeq" id="WP_017846004.1">
    <property type="nucleotide sequence ID" value="NZ_AOUH01000014.1"/>
</dbReference>
<sequence>MKIFDIPGFPNPLRIRIVLAEKGLGSQIEFIKIDLPAAEHKQPAFLAINPLGTVPVLQLDDGTNISECTAITEYLDNLDGNPILTGKTPKEKAIIHMMQKRAESELADPVGFYFHHATPGLGAALQPYKSPEWEGRFDWGNRQRDKAVAGMHYFDQVLRSQPYIAGEQFSMADITVLAGLVFAGFASIAIPEECTALLAWQTKVQQRPSVKSPA</sequence>
<dbReference type="Pfam" id="PF14497">
    <property type="entry name" value="GST_C_3"/>
    <property type="match status" value="1"/>
</dbReference>
<dbReference type="Gene3D" id="3.40.30.10">
    <property type="entry name" value="Glutaredoxin"/>
    <property type="match status" value="1"/>
</dbReference>
<gene>
    <name evidence="3" type="primary">GTT2</name>
    <name evidence="3" type="ORF">PVE_R1G5862</name>
</gene>
<dbReference type="CDD" id="cd03182">
    <property type="entry name" value="GST_C_GTT2_like"/>
    <property type="match status" value="1"/>
</dbReference>
<dbReference type="InterPro" id="IPR036249">
    <property type="entry name" value="Thioredoxin-like_sf"/>
</dbReference>
<dbReference type="InterPro" id="IPR040079">
    <property type="entry name" value="Glutathione_S-Trfase"/>
</dbReference>
<accession>A0A1D3K6B0</accession>